<accession>A0ABP8CFC8</accession>
<gene>
    <name evidence="1" type="ORF">GCM10022254_55050</name>
</gene>
<dbReference type="EMBL" id="BAABAS010000020">
    <property type="protein sequence ID" value="GAA4238565.1"/>
    <property type="molecule type" value="Genomic_DNA"/>
</dbReference>
<dbReference type="Proteomes" id="UP001501710">
    <property type="component" value="Unassembled WGS sequence"/>
</dbReference>
<evidence type="ECO:0000313" key="2">
    <source>
        <dbReference type="Proteomes" id="UP001501710"/>
    </source>
</evidence>
<name>A0ABP8CFC8_9ACTN</name>
<evidence type="ECO:0000313" key="1">
    <source>
        <dbReference type="EMBL" id="GAA4238565.1"/>
    </source>
</evidence>
<organism evidence="1 2">
    <name type="scientific">Actinomadura meridiana</name>
    <dbReference type="NCBI Taxonomy" id="559626"/>
    <lineage>
        <taxon>Bacteria</taxon>
        <taxon>Bacillati</taxon>
        <taxon>Actinomycetota</taxon>
        <taxon>Actinomycetes</taxon>
        <taxon>Streptosporangiales</taxon>
        <taxon>Thermomonosporaceae</taxon>
        <taxon>Actinomadura</taxon>
    </lineage>
</organism>
<protein>
    <recommendedName>
        <fullName evidence="3">DUF5753 domain-containing protein</fullName>
    </recommendedName>
</protein>
<proteinExistence type="predicted"/>
<keyword evidence="2" id="KW-1185">Reference proteome</keyword>
<evidence type="ECO:0008006" key="3">
    <source>
        <dbReference type="Google" id="ProtNLM"/>
    </source>
</evidence>
<reference evidence="2" key="1">
    <citation type="journal article" date="2019" name="Int. J. Syst. Evol. Microbiol.">
        <title>The Global Catalogue of Microorganisms (GCM) 10K type strain sequencing project: providing services to taxonomists for standard genome sequencing and annotation.</title>
        <authorList>
            <consortium name="The Broad Institute Genomics Platform"/>
            <consortium name="The Broad Institute Genome Sequencing Center for Infectious Disease"/>
            <person name="Wu L."/>
            <person name="Ma J."/>
        </authorList>
    </citation>
    <scope>NUCLEOTIDE SEQUENCE [LARGE SCALE GENOMIC DNA]</scope>
    <source>
        <strain evidence="2">JCM 17440</strain>
    </source>
</reference>
<comment type="caution">
    <text evidence="1">The sequence shown here is derived from an EMBL/GenBank/DDBJ whole genome shotgun (WGS) entry which is preliminary data.</text>
</comment>
<sequence length="59" mass="6371">MTGEDFGEVCYTESSGGGRLISTPSDVLTFAARFDQISAKALMEGPSRDLIRSLMEAVR</sequence>